<comment type="subcellular location">
    <subcellularLocation>
        <location evidence="1">Secreted</location>
    </subcellularLocation>
</comment>
<keyword evidence="3" id="KW-0964">Secreted</keyword>
<evidence type="ECO:0000313" key="10">
    <source>
        <dbReference type="EMBL" id="CAD7082294.1"/>
    </source>
</evidence>
<keyword evidence="5" id="KW-0399">Innate immunity</keyword>
<dbReference type="AlphaFoldDB" id="A0A7R8UKG9"/>
<organism evidence="10 11">
    <name type="scientific">Hermetia illucens</name>
    <name type="common">Black soldier fly</name>
    <dbReference type="NCBI Taxonomy" id="343691"/>
    <lineage>
        <taxon>Eukaryota</taxon>
        <taxon>Metazoa</taxon>
        <taxon>Ecdysozoa</taxon>
        <taxon>Arthropoda</taxon>
        <taxon>Hexapoda</taxon>
        <taxon>Insecta</taxon>
        <taxon>Pterygota</taxon>
        <taxon>Neoptera</taxon>
        <taxon>Endopterygota</taxon>
        <taxon>Diptera</taxon>
        <taxon>Brachycera</taxon>
        <taxon>Stratiomyomorpha</taxon>
        <taxon>Stratiomyidae</taxon>
        <taxon>Hermetiinae</taxon>
        <taxon>Hermetia</taxon>
    </lineage>
</organism>
<name>A0A7R8UKG9_HERIL</name>
<evidence type="ECO:0000256" key="8">
    <source>
        <dbReference type="SAM" id="SignalP"/>
    </source>
</evidence>
<proteinExistence type="inferred from homology"/>
<sequence length="110" mass="12450">MPRESMGVGKLIGFLMILVLLPLITAAPVENRDQHFRDHHIRHKRQFDFSISAEHADEEGTDIFAEATARLWESQDGNTRVDGSAKVTHHSGPFSSFADDYRLALKIVFM</sequence>
<dbReference type="GO" id="GO:0042742">
    <property type="term" value="P:defense response to bacterium"/>
    <property type="evidence" value="ECO:0007669"/>
    <property type="project" value="UniProtKB-KW"/>
</dbReference>
<feature type="chain" id="PRO_5030833691" description="Attacin C-terminal domain-containing protein" evidence="8">
    <location>
        <begin position="27"/>
        <end position="110"/>
    </location>
</feature>
<dbReference type="OMA" id="MRALHIC"/>
<keyword evidence="8" id="KW-0732">Signal</keyword>
<dbReference type="FunCoup" id="A0A7R8UKG9">
    <property type="interactions" value="1"/>
</dbReference>
<dbReference type="GO" id="GO:0005576">
    <property type="term" value="C:extracellular region"/>
    <property type="evidence" value="ECO:0007669"/>
    <property type="project" value="UniProtKB-SubCell"/>
</dbReference>
<dbReference type="OrthoDB" id="7724017at2759"/>
<accession>A0A7R8UKG9</accession>
<keyword evidence="4" id="KW-0929">Antimicrobial</keyword>
<dbReference type="InterPro" id="IPR005521">
    <property type="entry name" value="Attacin_C"/>
</dbReference>
<evidence type="ECO:0000256" key="4">
    <source>
        <dbReference type="ARBA" id="ARBA00022529"/>
    </source>
</evidence>
<evidence type="ECO:0000256" key="7">
    <source>
        <dbReference type="ARBA" id="ARBA00023022"/>
    </source>
</evidence>
<reference evidence="10 11" key="1">
    <citation type="submission" date="2020-11" db="EMBL/GenBank/DDBJ databases">
        <authorList>
            <person name="Wallbank WR R."/>
            <person name="Pardo Diaz C."/>
            <person name="Kozak K."/>
            <person name="Martin S."/>
            <person name="Jiggins C."/>
            <person name="Moest M."/>
            <person name="Warren A I."/>
            <person name="Generalovic N T."/>
            <person name="Byers J.R.P. K."/>
            <person name="Montejo-Kovacevich G."/>
            <person name="Yen C E."/>
        </authorList>
    </citation>
    <scope>NUCLEOTIDE SEQUENCE [LARGE SCALE GENOMIC DNA]</scope>
</reference>
<dbReference type="EMBL" id="LR899010">
    <property type="protein sequence ID" value="CAD7082294.1"/>
    <property type="molecule type" value="Genomic_DNA"/>
</dbReference>
<evidence type="ECO:0000256" key="2">
    <source>
        <dbReference type="ARBA" id="ARBA00007550"/>
    </source>
</evidence>
<feature type="signal peptide" evidence="8">
    <location>
        <begin position="1"/>
        <end position="26"/>
    </location>
</feature>
<comment type="similarity">
    <text evidence="2">Belongs to the attacin/sarcotoxin-2 family.</text>
</comment>
<dbReference type="Proteomes" id="UP000594454">
    <property type="component" value="Chromosome 2"/>
</dbReference>
<dbReference type="Pfam" id="PF03769">
    <property type="entry name" value="Attacin_C"/>
    <property type="match status" value="1"/>
</dbReference>
<evidence type="ECO:0000256" key="5">
    <source>
        <dbReference type="ARBA" id="ARBA00022588"/>
    </source>
</evidence>
<dbReference type="GO" id="GO:0045087">
    <property type="term" value="P:innate immune response"/>
    <property type="evidence" value="ECO:0007669"/>
    <property type="project" value="UniProtKB-KW"/>
</dbReference>
<evidence type="ECO:0000256" key="6">
    <source>
        <dbReference type="ARBA" id="ARBA00022859"/>
    </source>
</evidence>
<evidence type="ECO:0000256" key="1">
    <source>
        <dbReference type="ARBA" id="ARBA00004613"/>
    </source>
</evidence>
<evidence type="ECO:0000259" key="9">
    <source>
        <dbReference type="Pfam" id="PF03769"/>
    </source>
</evidence>
<evidence type="ECO:0000256" key="3">
    <source>
        <dbReference type="ARBA" id="ARBA00022525"/>
    </source>
</evidence>
<keyword evidence="7" id="KW-0044">Antibiotic</keyword>
<protein>
    <recommendedName>
        <fullName evidence="9">Attacin C-terminal domain-containing protein</fullName>
    </recommendedName>
</protein>
<keyword evidence="6" id="KW-0391">Immunity</keyword>
<feature type="domain" description="Attacin C-terminal" evidence="9">
    <location>
        <begin position="42"/>
        <end position="105"/>
    </location>
</feature>
<evidence type="ECO:0000313" key="11">
    <source>
        <dbReference type="Proteomes" id="UP000594454"/>
    </source>
</evidence>
<keyword evidence="11" id="KW-1185">Reference proteome</keyword>
<dbReference type="InParanoid" id="A0A7R8UKG9"/>
<gene>
    <name evidence="10" type="ORF">HERILL_LOCUS5341</name>
</gene>